<dbReference type="InterPro" id="IPR042208">
    <property type="entry name" value="D-ser_dehydrat-like_sf"/>
</dbReference>
<dbReference type="SUPFAM" id="SSF51419">
    <property type="entry name" value="PLP-binding barrel"/>
    <property type="match status" value="1"/>
</dbReference>
<dbReference type="KEGG" id="ccos:Pan44_24690"/>
<dbReference type="GO" id="GO:0036088">
    <property type="term" value="P:D-serine catabolic process"/>
    <property type="evidence" value="ECO:0007669"/>
    <property type="project" value="TreeGrafter"/>
</dbReference>
<dbReference type="CDD" id="cd06821">
    <property type="entry name" value="PLPDE_III_D-TA"/>
    <property type="match status" value="1"/>
</dbReference>
<accession>A0A517SE86</accession>
<proteinExistence type="inferred from homology"/>
<dbReference type="InterPro" id="IPR001608">
    <property type="entry name" value="Ala_racemase_N"/>
</dbReference>
<dbReference type="PANTHER" id="PTHR28004:SF2">
    <property type="entry name" value="D-SERINE DEHYDRATASE"/>
    <property type="match status" value="1"/>
</dbReference>
<dbReference type="RefSeq" id="WP_145030293.1">
    <property type="nucleotide sequence ID" value="NZ_CP036271.1"/>
</dbReference>
<dbReference type="AlphaFoldDB" id="A0A517SE86"/>
<dbReference type="InterPro" id="IPR051466">
    <property type="entry name" value="D-amino_acid_metab_enzyme"/>
</dbReference>
<dbReference type="Pfam" id="PF01168">
    <property type="entry name" value="Ala_racemase_N"/>
    <property type="match status" value="1"/>
</dbReference>
<dbReference type="InterPro" id="IPR026956">
    <property type="entry name" value="D-ser_dehydrat-like_dom"/>
</dbReference>
<sequence>MSDEYFIRRPEELLSPSYVVFRPIVERNLATMLRIAGSPDRLRPHCKTHKMPAVVQLLLEAGVRRHKAATIAEVEMLADCGVRDIVLAYNPVGPNIARVVAIKQRYPDLRLGVTADHPTPLAQLASALDAARMTVEVYMDLNPGRDRTGLTAGDDAYQFYRTIAETAHVEPAGFHIYDGHFHQADPEERLAALLEKFRPIQALRDRLERSGIPVPKMICGGTPTFPVYATIDDPAIELSPGTCIFHDANYGEKFPDLEVFKPAALLFTRVVSRPKGDRVTLDLGTKSVASDPPMGQRVVFPAMPMGVQVLHNEEHLVVETPNAGDFAPGDWLLGIPRHVCPCSALHKEAYVIEDGDLVATWPVVGRDRQLTI</sequence>
<feature type="domain" description="D-serine dehydratase-like" evidence="3">
    <location>
        <begin position="263"/>
        <end position="353"/>
    </location>
</feature>
<evidence type="ECO:0000259" key="3">
    <source>
        <dbReference type="SMART" id="SM01119"/>
    </source>
</evidence>
<keyword evidence="5" id="KW-1185">Reference proteome</keyword>
<evidence type="ECO:0000313" key="4">
    <source>
        <dbReference type="EMBL" id="QDT54436.1"/>
    </source>
</evidence>
<dbReference type="EMBL" id="CP036271">
    <property type="protein sequence ID" value="QDT54436.1"/>
    <property type="molecule type" value="Genomic_DNA"/>
</dbReference>
<dbReference type="GO" id="GO:0043876">
    <property type="term" value="F:D-threonine aldolase activity"/>
    <property type="evidence" value="ECO:0007669"/>
    <property type="project" value="UniProtKB-EC"/>
</dbReference>
<dbReference type="Gene3D" id="2.40.37.20">
    <property type="entry name" value="D-serine dehydratase-like domain"/>
    <property type="match status" value="1"/>
</dbReference>
<gene>
    <name evidence="4" type="ORF">Pan44_24690</name>
</gene>
<dbReference type="PANTHER" id="PTHR28004">
    <property type="entry name" value="ZGC:162816-RELATED"/>
    <property type="match status" value="1"/>
</dbReference>
<dbReference type="InterPro" id="IPR029066">
    <property type="entry name" value="PLP-binding_barrel"/>
</dbReference>
<dbReference type="Proteomes" id="UP000315700">
    <property type="component" value="Chromosome"/>
</dbReference>
<name>A0A517SE86_9PLAN</name>
<dbReference type="EC" id="4.1.2.42" evidence="4"/>
<keyword evidence="2 4" id="KW-0456">Lyase</keyword>
<evidence type="ECO:0000256" key="2">
    <source>
        <dbReference type="ARBA" id="ARBA00023239"/>
    </source>
</evidence>
<dbReference type="Pfam" id="PF14031">
    <property type="entry name" value="D-ser_dehydrat"/>
    <property type="match status" value="1"/>
</dbReference>
<reference evidence="4 5" key="1">
    <citation type="submission" date="2019-02" db="EMBL/GenBank/DDBJ databases">
        <title>Deep-cultivation of Planctomycetes and their phenomic and genomic characterization uncovers novel biology.</title>
        <authorList>
            <person name="Wiegand S."/>
            <person name="Jogler M."/>
            <person name="Boedeker C."/>
            <person name="Pinto D."/>
            <person name="Vollmers J."/>
            <person name="Rivas-Marin E."/>
            <person name="Kohn T."/>
            <person name="Peeters S.H."/>
            <person name="Heuer A."/>
            <person name="Rast P."/>
            <person name="Oberbeckmann S."/>
            <person name="Bunk B."/>
            <person name="Jeske O."/>
            <person name="Meyerdierks A."/>
            <person name="Storesund J.E."/>
            <person name="Kallscheuer N."/>
            <person name="Luecker S."/>
            <person name="Lage O.M."/>
            <person name="Pohl T."/>
            <person name="Merkel B.J."/>
            <person name="Hornburger P."/>
            <person name="Mueller R.-W."/>
            <person name="Bruemmer F."/>
            <person name="Labrenz M."/>
            <person name="Spormann A.M."/>
            <person name="Op den Camp H."/>
            <person name="Overmann J."/>
            <person name="Amann R."/>
            <person name="Jetten M.S.M."/>
            <person name="Mascher T."/>
            <person name="Medema M.H."/>
            <person name="Devos D.P."/>
            <person name="Kaster A.-K."/>
            <person name="Ovreas L."/>
            <person name="Rohde M."/>
            <person name="Galperin M.Y."/>
            <person name="Jogler C."/>
        </authorList>
    </citation>
    <scope>NUCLEOTIDE SEQUENCE [LARGE SCALE GENOMIC DNA]</scope>
    <source>
        <strain evidence="4 5">Pan44</strain>
    </source>
</reference>
<dbReference type="Gene3D" id="3.20.20.10">
    <property type="entry name" value="Alanine racemase"/>
    <property type="match status" value="1"/>
</dbReference>
<evidence type="ECO:0000256" key="1">
    <source>
        <dbReference type="ARBA" id="ARBA00005323"/>
    </source>
</evidence>
<organism evidence="4 5">
    <name type="scientific">Caulifigura coniformis</name>
    <dbReference type="NCBI Taxonomy" id="2527983"/>
    <lineage>
        <taxon>Bacteria</taxon>
        <taxon>Pseudomonadati</taxon>
        <taxon>Planctomycetota</taxon>
        <taxon>Planctomycetia</taxon>
        <taxon>Planctomycetales</taxon>
        <taxon>Planctomycetaceae</taxon>
        <taxon>Caulifigura</taxon>
    </lineage>
</organism>
<protein>
    <submittedName>
        <fullName evidence="4">D-threonine aldolase</fullName>
        <ecNumber evidence="4">4.1.2.42</ecNumber>
    </submittedName>
</protein>
<dbReference type="SMART" id="SM01119">
    <property type="entry name" value="D-ser_dehydrat"/>
    <property type="match status" value="1"/>
</dbReference>
<comment type="similarity">
    <text evidence="1">Belongs to the DSD1 family.</text>
</comment>
<dbReference type="GO" id="GO:0008721">
    <property type="term" value="F:D-serine ammonia-lyase activity"/>
    <property type="evidence" value="ECO:0007669"/>
    <property type="project" value="TreeGrafter"/>
</dbReference>
<dbReference type="InParanoid" id="A0A517SE86"/>
<evidence type="ECO:0000313" key="5">
    <source>
        <dbReference type="Proteomes" id="UP000315700"/>
    </source>
</evidence>
<dbReference type="OrthoDB" id="9788869at2"/>